<protein>
    <submittedName>
        <fullName evidence="1">Uncharacterized protein</fullName>
    </submittedName>
</protein>
<geneLocation type="plasmid" evidence="1">
    <name>5</name>
</geneLocation>
<proteinExistence type="predicted"/>
<sequence>MTRPEAPELCPRCGEPIVQLPLGRRRKWCSDYCRRRADEEGLKVHEVVRERERVVYRPERVSREQQIARLLDDPEATEQLLRTLAYRWRHTAPDPAARQQIAPTLLELWQAFHARIDPHTAQHPPAKIPTVAAEQRAAVERVLSSPRSTASVINRVTDRLDAGELRSGRDEAILNAIAYLTTRRRFPRR</sequence>
<gene>
    <name evidence="1" type="ORF">ERS450000_06203</name>
</gene>
<dbReference type="EMBL" id="LN868942">
    <property type="protein sequence ID" value="CRY84661.1"/>
    <property type="molecule type" value="Genomic_DNA"/>
</dbReference>
<name>A0A0H5PQI6_NOCFR</name>
<reference evidence="2" key="1">
    <citation type="submission" date="2015-03" db="EMBL/GenBank/DDBJ databases">
        <authorList>
            <consortium name="Pathogen Informatics"/>
        </authorList>
    </citation>
    <scope>NUCLEOTIDE SEQUENCE [LARGE SCALE GENOMIC DNA]</scope>
    <source>
        <strain evidence="2">NCTC11134</strain>
        <plasmid evidence="2">5</plasmid>
    </source>
</reference>
<evidence type="ECO:0000313" key="1">
    <source>
        <dbReference type="EMBL" id="CRY84661.1"/>
    </source>
</evidence>
<evidence type="ECO:0000313" key="2">
    <source>
        <dbReference type="Proteomes" id="UP000057820"/>
    </source>
</evidence>
<dbReference type="AlphaFoldDB" id="A0A0H5PQI6"/>
<accession>A0A0H5PQI6</accession>
<dbReference type="RefSeq" id="WP_060595330.1">
    <property type="nucleotide sequence ID" value="NZ_CP031420.1"/>
</dbReference>
<dbReference type="Proteomes" id="UP000057820">
    <property type="component" value="Plasmid 5"/>
</dbReference>
<dbReference type="KEGG" id="nfr:ERS450000_06203"/>
<keyword evidence="1" id="KW-0614">Plasmid</keyword>
<organism evidence="1 2">
    <name type="scientific">Nocardia farcinica</name>
    <dbReference type="NCBI Taxonomy" id="37329"/>
    <lineage>
        <taxon>Bacteria</taxon>
        <taxon>Bacillati</taxon>
        <taxon>Actinomycetota</taxon>
        <taxon>Actinomycetes</taxon>
        <taxon>Mycobacteriales</taxon>
        <taxon>Nocardiaceae</taxon>
        <taxon>Nocardia</taxon>
    </lineage>
</organism>